<accession>A0A8J6E9J3</accession>
<organism evidence="8 9">
    <name type="scientific">Carpediemonas membranifera</name>
    <dbReference type="NCBI Taxonomy" id="201153"/>
    <lineage>
        <taxon>Eukaryota</taxon>
        <taxon>Metamonada</taxon>
        <taxon>Carpediemonas-like organisms</taxon>
        <taxon>Carpediemonas</taxon>
    </lineage>
</organism>
<keyword evidence="9" id="KW-1185">Reference proteome</keyword>
<name>A0A8J6E9J3_9EUKA</name>
<dbReference type="InterPro" id="IPR040497">
    <property type="entry name" value="Glyco_transf_24"/>
</dbReference>
<dbReference type="GO" id="GO:0003980">
    <property type="term" value="F:UDP-glucose:glycoprotein glucosyltransferase activity"/>
    <property type="evidence" value="ECO:0007669"/>
    <property type="project" value="InterPro"/>
</dbReference>
<keyword evidence="3" id="KW-0256">Endoplasmic reticulum</keyword>
<dbReference type="InterPro" id="IPR009448">
    <property type="entry name" value="UDP-g_GGtrans"/>
</dbReference>
<keyword evidence="8" id="KW-0449">Lipoprotein</keyword>
<evidence type="ECO:0000259" key="7">
    <source>
        <dbReference type="Pfam" id="PF18404"/>
    </source>
</evidence>
<evidence type="ECO:0000313" key="9">
    <source>
        <dbReference type="Proteomes" id="UP000717585"/>
    </source>
</evidence>
<evidence type="ECO:0000259" key="6">
    <source>
        <dbReference type="Pfam" id="PF18402"/>
    </source>
</evidence>
<evidence type="ECO:0000256" key="1">
    <source>
        <dbReference type="ARBA" id="ARBA00004319"/>
    </source>
</evidence>
<evidence type="ECO:0000256" key="2">
    <source>
        <dbReference type="ARBA" id="ARBA00022729"/>
    </source>
</evidence>
<dbReference type="OrthoDB" id="27683at2759"/>
<protein>
    <submittedName>
        <fullName evidence="8">Prokaryotic membrane lipoprotein lipid attachment site</fullName>
    </submittedName>
</protein>
<comment type="subcellular location">
    <subcellularLocation>
        <location evidence="1">Endoplasmic reticulum lumen</location>
    </subcellularLocation>
</comment>
<dbReference type="GO" id="GO:0018279">
    <property type="term" value="P:protein N-linked glycosylation via asparagine"/>
    <property type="evidence" value="ECO:0007669"/>
    <property type="project" value="TreeGrafter"/>
</dbReference>
<evidence type="ECO:0000313" key="8">
    <source>
        <dbReference type="EMBL" id="KAG9393430.1"/>
    </source>
</evidence>
<evidence type="ECO:0000256" key="4">
    <source>
        <dbReference type="ARBA" id="ARBA00023180"/>
    </source>
</evidence>
<dbReference type="Proteomes" id="UP000717585">
    <property type="component" value="Unassembled WGS sequence"/>
</dbReference>
<gene>
    <name evidence="8" type="ORF">J8273_3568</name>
</gene>
<dbReference type="GO" id="GO:0005788">
    <property type="term" value="C:endoplasmic reticulum lumen"/>
    <property type="evidence" value="ECO:0007669"/>
    <property type="project" value="UniProtKB-SubCell"/>
</dbReference>
<feature type="domain" description="Glucosyltransferase 24 catalytic" evidence="7">
    <location>
        <begin position="1119"/>
        <end position="1336"/>
    </location>
</feature>
<dbReference type="Pfam" id="PF18404">
    <property type="entry name" value="Glyco_transf_24"/>
    <property type="match status" value="1"/>
</dbReference>
<dbReference type="PANTHER" id="PTHR11226:SF0">
    <property type="entry name" value="UDP-GLUCOSE:GLYCOPROTEIN GLUCOSYLTRANSFERASE"/>
    <property type="match status" value="1"/>
</dbReference>
<dbReference type="InterPro" id="IPR040692">
    <property type="entry name" value="UGGT_TRXL_3"/>
</dbReference>
<dbReference type="GO" id="GO:0051082">
    <property type="term" value="F:unfolded protein binding"/>
    <property type="evidence" value="ECO:0007669"/>
    <property type="project" value="TreeGrafter"/>
</dbReference>
<dbReference type="GO" id="GO:0036503">
    <property type="term" value="P:ERAD pathway"/>
    <property type="evidence" value="ECO:0007669"/>
    <property type="project" value="TreeGrafter"/>
</dbReference>
<comment type="caution">
    <text evidence="8">The sequence shown here is derived from an EMBL/GenBank/DDBJ whole genome shotgun (WGS) entry which is preliminary data.</text>
</comment>
<keyword evidence="4" id="KW-0325">Glycoprotein</keyword>
<sequence>MARVNSFALLILLAITALASCKVGVSVFLPETHTSPRLEYCAAISFIQPTKFTACIEIASNAGEIDDEALISSMNTQLALSEGTIATISAHLQAHTYAPLLSSSTAYAKQKGVTFTSLQSLSPDDLTELLTLGIALHADDIHGSTRVLFTDLRGVPAAGADIIILCSFADPVDMPTTGFGVWSIVADTQPHLNDTTGLSAFCPAPEAPSAGARPLSFFEPWTPRGMTPTDDEVLLDGNTADANKALAYFYQQKSDIYAVRDVINSFPRMLRTIRNTKMPMTQMPKPVESLSINGVALDHYTATMHDILQEVTEEVALDNYCALAGLADCRPHIRLDPTRLDFRPFETAIRWEIDVETSMAYRRAPTSIKHLDNTHPIRRNAMNVVLFVDPKSATGLSSLAQIYNIFKRSPPWHLGLVFSSGLENPLTEPDSLFEVGGVPRLRGESRMHAVTDDLGFDSAFETVGHTSASNPMGEMVSRYFLAISDVIDTNTAFTWASILYGHAESDHVEIDEMMISDAVSDLITRFNRPDSINEDILAERAHSSAISRELRAMAEATRDLGLNDEVARGPVAVINGRVVASSERPIETETFDAVSREINLLSSMVKSGVLTDAMLDAVACEGSLCFLSSVFSLPQIKPEIVSKYHPVSSIFDRSEEQVHDILPAQLSMPDSKASTPPLHINVAAPFASHDSMTRYGAARLAIAVVRGVFDAQPLDEVTDVRVSFANTAAPTRVPRMLEQLLAHADDSIRVMGPAAFVQALAWTAGLDGEDVDADSLAMALGVETVGFDGERLKALPRVAHAEFHLSIAGFGMDLTESDAGSLRSGTITGAVRSYVEDLMQPILDLTTPSKLEDAKAEIDTIVYKAYKRATKKRGFLSAVANLPRLTVSPPVAGTPPIVKGVIDPFTEHGRRIINVLADLDSVVRVDLTLSCPNKYNAAVLPSFYTYYGLDQRVAVPSVKGHRTSVKLDVAQAWVTHIQSNDGIDTESVSDSASGVIAHALSHFAVESHAIGRDSRPVSAIDIQLIDMTGSVVSEAASILYSPGYFQHQVAPGVYTVQLGPGRAQEFAVVKGLTFAVTTLASVKNMHLHLRRLPNGVVSSTIGDPTTPHVALFHPGFAAEEMALAQASHIMSNSKSRVVFWVDDFVASPQFVSALTKLCDAKSCALERSKFRWPAFLDSQYGRPLRPVDQLLAVSDLIFPPKTGMALALGPNLVLRDNVLSVMTSAMHTALFAAPPMCAGRADGPKPYWIQGRWAARKIPFVTDELVMVDVTKAHGMHVMDDARLLYHRVAPSSTGTRDLLNHHSLVKILESKWSWSAQWCEEVELAGAKGLIVPSNAAAVEVEEWVAAIDGLKEICNV</sequence>
<dbReference type="PROSITE" id="PS51257">
    <property type="entry name" value="PROKAR_LIPOPROTEIN"/>
    <property type="match status" value="1"/>
</dbReference>
<dbReference type="PANTHER" id="PTHR11226">
    <property type="entry name" value="UDP-GLUCOSE GLYCOPROTEIN:GLUCOSYLTRANSFERASE"/>
    <property type="match status" value="1"/>
</dbReference>
<reference evidence="8" key="1">
    <citation type="submission" date="2021-05" db="EMBL/GenBank/DDBJ databases">
        <title>A free-living protist that lacks canonical eukaryotic 1 DNA replication and segregation systems.</title>
        <authorList>
            <person name="Salas-Leiva D.E."/>
            <person name="Tromer E.C."/>
            <person name="Curtis B.A."/>
            <person name="Jerlstrom-Hultqvist J."/>
            <person name="Kolisko M."/>
            <person name="Yi Z."/>
            <person name="Salas-Leiva J.S."/>
            <person name="Gallot-Lavallee L."/>
            <person name="Kops G.J.P.L."/>
            <person name="Archibald J.M."/>
            <person name="Simpson A.G.B."/>
            <person name="Roger A.J."/>
        </authorList>
    </citation>
    <scope>NUCLEOTIDE SEQUENCE</scope>
    <source>
        <strain evidence="8">BICM</strain>
    </source>
</reference>
<dbReference type="Pfam" id="PF18402">
    <property type="entry name" value="Thioredoxin_14"/>
    <property type="match status" value="1"/>
</dbReference>
<feature type="signal peptide" evidence="5">
    <location>
        <begin position="1"/>
        <end position="21"/>
    </location>
</feature>
<evidence type="ECO:0000256" key="5">
    <source>
        <dbReference type="SAM" id="SignalP"/>
    </source>
</evidence>
<feature type="domain" description="UGGT thioredoxin-like" evidence="6">
    <location>
        <begin position="347"/>
        <end position="613"/>
    </location>
</feature>
<feature type="chain" id="PRO_5035200757" evidence="5">
    <location>
        <begin position="22"/>
        <end position="1358"/>
    </location>
</feature>
<keyword evidence="2 5" id="KW-0732">Signal</keyword>
<proteinExistence type="predicted"/>
<evidence type="ECO:0000256" key="3">
    <source>
        <dbReference type="ARBA" id="ARBA00022824"/>
    </source>
</evidence>
<dbReference type="EMBL" id="JAHDYR010000025">
    <property type="protein sequence ID" value="KAG9393430.1"/>
    <property type="molecule type" value="Genomic_DNA"/>
</dbReference>